<proteinExistence type="predicted"/>
<feature type="domain" description="Serpin" evidence="4">
    <location>
        <begin position="114"/>
        <end position="237"/>
    </location>
</feature>
<evidence type="ECO:0000256" key="2">
    <source>
        <dbReference type="ARBA" id="ARBA00022900"/>
    </source>
</evidence>
<evidence type="ECO:0000313" key="5">
    <source>
        <dbReference type="EMBL" id="EDX04159.1"/>
    </source>
</evidence>
<dbReference type="GO" id="GO:0005615">
    <property type="term" value="C:extracellular space"/>
    <property type="evidence" value="ECO:0007669"/>
    <property type="project" value="EnsemblMetazoa"/>
</dbReference>
<dbReference type="Pfam" id="PF00079">
    <property type="entry name" value="Serpin"/>
    <property type="match status" value="1"/>
</dbReference>
<dbReference type="GO" id="GO:0009611">
    <property type="term" value="P:response to wounding"/>
    <property type="evidence" value="ECO:0007669"/>
    <property type="project" value="EnsemblMetazoa"/>
</dbReference>
<keyword evidence="1" id="KW-0646">Protease inhibitor</keyword>
<dbReference type="OrthoDB" id="9518664at2759"/>
<organism evidence="5 6">
    <name type="scientific">Drosophila simulans</name>
    <name type="common">Fruit fly</name>
    <dbReference type="NCBI Taxonomy" id="7240"/>
    <lineage>
        <taxon>Eukaryota</taxon>
        <taxon>Metazoa</taxon>
        <taxon>Ecdysozoa</taxon>
        <taxon>Arthropoda</taxon>
        <taxon>Hexapoda</taxon>
        <taxon>Insecta</taxon>
        <taxon>Pterygota</taxon>
        <taxon>Neoptera</taxon>
        <taxon>Endopterygota</taxon>
        <taxon>Diptera</taxon>
        <taxon>Brachycera</taxon>
        <taxon>Muscomorpha</taxon>
        <taxon>Ephydroidea</taxon>
        <taxon>Drosophilidae</taxon>
        <taxon>Drosophila</taxon>
        <taxon>Sophophora</taxon>
    </lineage>
</organism>
<dbReference type="Proteomes" id="UP000000304">
    <property type="component" value="Chromosome 2L"/>
</dbReference>
<dbReference type="HOGENOM" id="CLU_1035380_0_0_1"/>
<accession>B4Q683</accession>
<evidence type="ECO:0000256" key="1">
    <source>
        <dbReference type="ARBA" id="ARBA00022690"/>
    </source>
</evidence>
<feature type="signal peptide" evidence="3">
    <location>
        <begin position="1"/>
        <end position="16"/>
    </location>
</feature>
<evidence type="ECO:0000259" key="4">
    <source>
        <dbReference type="Pfam" id="PF00079"/>
    </source>
</evidence>
<gene>
    <name evidence="5" type="primary">Dsim\GD22449</name>
    <name evidence="5" type="ORF">Dsim_GD22449</name>
</gene>
<dbReference type="InterPro" id="IPR023796">
    <property type="entry name" value="Serpin_dom"/>
</dbReference>
<dbReference type="EMBL" id="CM000361">
    <property type="protein sequence ID" value="EDX04159.1"/>
    <property type="molecule type" value="Genomic_DNA"/>
</dbReference>
<dbReference type="GO" id="GO:0004867">
    <property type="term" value="F:serine-type endopeptidase inhibitor activity"/>
    <property type="evidence" value="ECO:0007669"/>
    <property type="project" value="UniProtKB-KW"/>
</dbReference>
<dbReference type="InterPro" id="IPR036186">
    <property type="entry name" value="Serpin_sf"/>
</dbReference>
<dbReference type="Gene3D" id="3.30.497.10">
    <property type="entry name" value="Antithrombin, subunit I, domain 2"/>
    <property type="match status" value="1"/>
</dbReference>
<reference evidence="5 6" key="1">
    <citation type="journal article" date="2007" name="Nature">
        <title>Evolution of genes and genomes on the Drosophila phylogeny.</title>
        <authorList>
            <consortium name="Drosophila 12 Genomes Consortium"/>
            <person name="Clark A.G."/>
            <person name="Eisen M.B."/>
            <person name="Smith D.R."/>
            <person name="Bergman C.M."/>
            <person name="Oliver B."/>
            <person name="Markow T.A."/>
            <person name="Kaufman T.C."/>
            <person name="Kellis M."/>
            <person name="Gelbart W."/>
            <person name="Iyer V.N."/>
            <person name="Pollard D.A."/>
            <person name="Sackton T.B."/>
            <person name="Larracuente A.M."/>
            <person name="Singh N.D."/>
            <person name="Abad J.P."/>
            <person name="Abt D.N."/>
            <person name="Adryan B."/>
            <person name="Aguade M."/>
            <person name="Akashi H."/>
            <person name="Anderson W.W."/>
            <person name="Aquadro C.F."/>
            <person name="Ardell D.H."/>
            <person name="Arguello R."/>
            <person name="Artieri C.G."/>
            <person name="Barbash D.A."/>
            <person name="Barker D."/>
            <person name="Barsanti P."/>
            <person name="Batterham P."/>
            <person name="Batzoglou S."/>
            <person name="Begun D."/>
            <person name="Bhutkar A."/>
            <person name="Blanco E."/>
            <person name="Bosak S.A."/>
            <person name="Bradley R.K."/>
            <person name="Brand A.D."/>
            <person name="Brent M.R."/>
            <person name="Brooks A.N."/>
            <person name="Brown R.H."/>
            <person name="Butlin R.K."/>
            <person name="Caggese C."/>
            <person name="Calvi B.R."/>
            <person name="Bernardo de Carvalho A."/>
            <person name="Caspi A."/>
            <person name="Castrezana S."/>
            <person name="Celniker S.E."/>
            <person name="Chang J.L."/>
            <person name="Chapple C."/>
            <person name="Chatterji S."/>
            <person name="Chinwalla A."/>
            <person name="Civetta A."/>
            <person name="Clifton S.W."/>
            <person name="Comeron J.M."/>
            <person name="Costello J.C."/>
            <person name="Coyne J.A."/>
            <person name="Daub J."/>
            <person name="David R.G."/>
            <person name="Delcher A.L."/>
            <person name="Delehaunty K."/>
            <person name="Do C.B."/>
            <person name="Ebling H."/>
            <person name="Edwards K."/>
            <person name="Eickbush T."/>
            <person name="Evans J.D."/>
            <person name="Filipski A."/>
            <person name="Findeiss S."/>
            <person name="Freyhult E."/>
            <person name="Fulton L."/>
            <person name="Fulton R."/>
            <person name="Garcia A.C."/>
            <person name="Gardiner A."/>
            <person name="Garfield D.A."/>
            <person name="Garvin B.E."/>
            <person name="Gibson G."/>
            <person name="Gilbert D."/>
            <person name="Gnerre S."/>
            <person name="Godfrey J."/>
            <person name="Good R."/>
            <person name="Gotea V."/>
            <person name="Gravely B."/>
            <person name="Greenberg A.J."/>
            <person name="Griffiths-Jones S."/>
            <person name="Gross S."/>
            <person name="Guigo R."/>
            <person name="Gustafson E.A."/>
            <person name="Haerty W."/>
            <person name="Hahn M.W."/>
            <person name="Halligan D.L."/>
            <person name="Halpern A.L."/>
            <person name="Halter G.M."/>
            <person name="Han M.V."/>
            <person name="Heger A."/>
            <person name="Hillier L."/>
            <person name="Hinrichs A.S."/>
            <person name="Holmes I."/>
            <person name="Hoskins R.A."/>
            <person name="Hubisz M.J."/>
            <person name="Hultmark D."/>
            <person name="Huntley M.A."/>
            <person name="Jaffe D.B."/>
            <person name="Jagadeeshan S."/>
            <person name="Jeck W.R."/>
            <person name="Johnson J."/>
            <person name="Jones C.D."/>
            <person name="Jordan W.C."/>
            <person name="Karpen G.H."/>
            <person name="Kataoka E."/>
            <person name="Keightley P.D."/>
            <person name="Kheradpour P."/>
            <person name="Kirkness E.F."/>
            <person name="Koerich L.B."/>
            <person name="Kristiansen K."/>
            <person name="Kudrna D."/>
            <person name="Kulathinal R.J."/>
            <person name="Kumar S."/>
            <person name="Kwok R."/>
            <person name="Lander E."/>
            <person name="Langley C.H."/>
            <person name="Lapoint R."/>
            <person name="Lazzaro B.P."/>
            <person name="Lee S.J."/>
            <person name="Levesque L."/>
            <person name="Li R."/>
            <person name="Lin C.F."/>
            <person name="Lin M.F."/>
            <person name="Lindblad-Toh K."/>
            <person name="Llopart A."/>
            <person name="Long M."/>
            <person name="Low L."/>
            <person name="Lozovsky E."/>
            <person name="Lu J."/>
            <person name="Luo M."/>
            <person name="Machado C.A."/>
            <person name="Makalowski W."/>
            <person name="Marzo M."/>
            <person name="Matsuda M."/>
            <person name="Matzkin L."/>
            <person name="McAllister B."/>
            <person name="McBride C.S."/>
            <person name="McKernan B."/>
            <person name="McKernan K."/>
            <person name="Mendez-Lago M."/>
            <person name="Minx P."/>
            <person name="Mollenhauer M.U."/>
            <person name="Montooth K."/>
            <person name="Mount S.M."/>
            <person name="Mu X."/>
            <person name="Myers E."/>
            <person name="Negre B."/>
            <person name="Newfeld S."/>
            <person name="Nielsen R."/>
            <person name="Noor M.A."/>
            <person name="O'Grady P."/>
            <person name="Pachter L."/>
            <person name="Papaceit M."/>
            <person name="Parisi M.J."/>
            <person name="Parisi M."/>
            <person name="Parts L."/>
            <person name="Pedersen J.S."/>
            <person name="Pesole G."/>
            <person name="Phillippy A.M."/>
            <person name="Ponting C.P."/>
            <person name="Pop M."/>
            <person name="Porcelli D."/>
            <person name="Powell J.R."/>
            <person name="Prohaska S."/>
            <person name="Pruitt K."/>
            <person name="Puig M."/>
            <person name="Quesneville H."/>
            <person name="Ram K.R."/>
            <person name="Rand D."/>
            <person name="Rasmussen M.D."/>
            <person name="Reed L.K."/>
            <person name="Reenan R."/>
            <person name="Reily A."/>
            <person name="Remington K.A."/>
            <person name="Rieger T.T."/>
            <person name="Ritchie M.G."/>
            <person name="Robin C."/>
            <person name="Rogers Y.H."/>
            <person name="Rohde C."/>
            <person name="Rozas J."/>
            <person name="Rubenfield M.J."/>
            <person name="Ruiz A."/>
            <person name="Russo S."/>
            <person name="Salzberg S.L."/>
            <person name="Sanchez-Gracia A."/>
            <person name="Saranga D.J."/>
            <person name="Sato H."/>
            <person name="Schaeffer S.W."/>
            <person name="Schatz M.C."/>
            <person name="Schlenke T."/>
            <person name="Schwartz R."/>
            <person name="Segarra C."/>
            <person name="Singh R.S."/>
            <person name="Sirot L."/>
            <person name="Sirota M."/>
            <person name="Sisneros N.B."/>
            <person name="Smith C.D."/>
            <person name="Smith T.F."/>
            <person name="Spieth J."/>
            <person name="Stage D.E."/>
            <person name="Stark A."/>
            <person name="Stephan W."/>
            <person name="Strausberg R.L."/>
            <person name="Strempel S."/>
            <person name="Sturgill D."/>
            <person name="Sutton G."/>
            <person name="Sutton G.G."/>
            <person name="Tao W."/>
            <person name="Teichmann S."/>
            <person name="Tobari Y.N."/>
            <person name="Tomimura Y."/>
            <person name="Tsolas J.M."/>
            <person name="Valente V.L."/>
            <person name="Venter E."/>
            <person name="Venter J.C."/>
            <person name="Vicario S."/>
            <person name="Vieira F.G."/>
            <person name="Vilella A.J."/>
            <person name="Villasante A."/>
            <person name="Walenz B."/>
            <person name="Wang J."/>
            <person name="Wasserman M."/>
            <person name="Watts T."/>
            <person name="Wilson D."/>
            <person name="Wilson R.K."/>
            <person name="Wing R.A."/>
            <person name="Wolfner M.F."/>
            <person name="Wong A."/>
            <person name="Wong G.K."/>
            <person name="Wu C.I."/>
            <person name="Wu G."/>
            <person name="Yamamoto D."/>
            <person name="Yang H.P."/>
            <person name="Yang S.P."/>
            <person name="Yorke J.A."/>
            <person name="Yoshida K."/>
            <person name="Zdobnov E."/>
            <person name="Zhang P."/>
            <person name="Zhang Y."/>
            <person name="Zimin A.V."/>
            <person name="Baldwin J."/>
            <person name="Abdouelleil A."/>
            <person name="Abdulkadir J."/>
            <person name="Abebe A."/>
            <person name="Abera B."/>
            <person name="Abreu J."/>
            <person name="Acer S.C."/>
            <person name="Aftuck L."/>
            <person name="Alexander A."/>
            <person name="An P."/>
            <person name="Anderson E."/>
            <person name="Anderson S."/>
            <person name="Arachi H."/>
            <person name="Azer M."/>
            <person name="Bachantsang P."/>
            <person name="Barry A."/>
            <person name="Bayul T."/>
            <person name="Berlin A."/>
            <person name="Bessette D."/>
            <person name="Bloom T."/>
            <person name="Blye J."/>
            <person name="Boguslavskiy L."/>
            <person name="Bonnet C."/>
            <person name="Boukhgalter B."/>
            <person name="Bourzgui I."/>
            <person name="Brown A."/>
            <person name="Cahill P."/>
            <person name="Channer S."/>
            <person name="Cheshatsang Y."/>
            <person name="Chuda L."/>
            <person name="Citroen M."/>
            <person name="Collymore A."/>
            <person name="Cooke P."/>
            <person name="Costello M."/>
            <person name="D'Aco K."/>
            <person name="Daza R."/>
            <person name="De Haan G."/>
            <person name="DeGray S."/>
            <person name="DeMaso C."/>
            <person name="Dhargay N."/>
            <person name="Dooley K."/>
            <person name="Dooley E."/>
            <person name="Doricent M."/>
            <person name="Dorje P."/>
            <person name="Dorjee K."/>
            <person name="Dupes A."/>
            <person name="Elong R."/>
            <person name="Falk J."/>
            <person name="Farina A."/>
            <person name="Faro S."/>
            <person name="Ferguson D."/>
            <person name="Fisher S."/>
            <person name="Foley C.D."/>
            <person name="Franke A."/>
            <person name="Friedrich D."/>
            <person name="Gadbois L."/>
            <person name="Gearin G."/>
            <person name="Gearin C.R."/>
            <person name="Giannoukos G."/>
            <person name="Goode T."/>
            <person name="Graham J."/>
            <person name="Grandbois E."/>
            <person name="Grewal S."/>
            <person name="Gyaltsen K."/>
            <person name="Hafez N."/>
            <person name="Hagos B."/>
            <person name="Hall J."/>
            <person name="Henson C."/>
            <person name="Hollinger A."/>
            <person name="Honan T."/>
            <person name="Huard M.D."/>
            <person name="Hughes L."/>
            <person name="Hurhula B."/>
            <person name="Husby M.E."/>
            <person name="Kamat A."/>
            <person name="Kanga B."/>
            <person name="Kashin S."/>
            <person name="Khazanovich D."/>
            <person name="Kisner P."/>
            <person name="Lance K."/>
            <person name="Lara M."/>
            <person name="Lee W."/>
            <person name="Lennon N."/>
            <person name="Letendre F."/>
            <person name="LeVine R."/>
            <person name="Lipovsky A."/>
            <person name="Liu X."/>
            <person name="Liu J."/>
            <person name="Liu S."/>
            <person name="Lokyitsang T."/>
            <person name="Lokyitsang Y."/>
            <person name="Lubonja R."/>
            <person name="Lui A."/>
            <person name="MacDonald P."/>
            <person name="Magnisalis V."/>
            <person name="Maru K."/>
            <person name="Matthews C."/>
            <person name="McCusker W."/>
            <person name="McDonough S."/>
            <person name="Mehta T."/>
            <person name="Meldrim J."/>
            <person name="Meneus L."/>
            <person name="Mihai O."/>
            <person name="Mihalev A."/>
            <person name="Mihova T."/>
            <person name="Mittelman R."/>
            <person name="Mlenga V."/>
            <person name="Montmayeur A."/>
            <person name="Mulrain L."/>
            <person name="Navidi A."/>
            <person name="Naylor J."/>
            <person name="Negash T."/>
            <person name="Nguyen T."/>
            <person name="Nguyen N."/>
            <person name="Nicol R."/>
            <person name="Norbu C."/>
            <person name="Norbu N."/>
            <person name="Novod N."/>
            <person name="O'Neill B."/>
            <person name="Osman S."/>
            <person name="Markiewicz E."/>
            <person name="Oyono O.L."/>
            <person name="Patti C."/>
            <person name="Phunkhang P."/>
            <person name="Pierre F."/>
            <person name="Priest M."/>
            <person name="Raghuraman S."/>
            <person name="Rege F."/>
            <person name="Reyes R."/>
            <person name="Rise C."/>
            <person name="Rogov P."/>
            <person name="Ross K."/>
            <person name="Ryan E."/>
            <person name="Settipalli S."/>
            <person name="Shea T."/>
            <person name="Sherpa N."/>
            <person name="Shi L."/>
            <person name="Shih D."/>
            <person name="Sparrow T."/>
            <person name="Spaulding J."/>
            <person name="Stalker J."/>
            <person name="Stange-Thomann N."/>
            <person name="Stavropoulos S."/>
            <person name="Stone C."/>
            <person name="Strader C."/>
            <person name="Tesfaye S."/>
            <person name="Thomson T."/>
            <person name="Thoulutsang Y."/>
            <person name="Thoulutsang D."/>
            <person name="Topham K."/>
            <person name="Topping I."/>
            <person name="Tsamla T."/>
            <person name="Vassiliev H."/>
            <person name="Vo A."/>
            <person name="Wangchuk T."/>
            <person name="Wangdi T."/>
            <person name="Weiand M."/>
            <person name="Wilkinson J."/>
            <person name="Wilson A."/>
            <person name="Yadav S."/>
            <person name="Young G."/>
            <person name="Yu Q."/>
            <person name="Zembek L."/>
            <person name="Zhong D."/>
            <person name="Zimmer A."/>
            <person name="Zwirko Z."/>
            <person name="Jaffe D.B."/>
            <person name="Alvarez P."/>
            <person name="Brockman W."/>
            <person name="Butler J."/>
            <person name="Chin C."/>
            <person name="Gnerre S."/>
            <person name="Grabherr M."/>
            <person name="Kleber M."/>
            <person name="Mauceli E."/>
            <person name="MacCallum I."/>
        </authorList>
    </citation>
    <scope>NUCLEOTIDE SEQUENCE [LARGE SCALE GENOMIC DNA]</scope>
    <source>
        <strain evidence="6">white501</strain>
    </source>
</reference>
<dbReference type="GO" id="GO:0045861">
    <property type="term" value="P:negative regulation of proteolysis"/>
    <property type="evidence" value="ECO:0007669"/>
    <property type="project" value="EnsemblMetazoa"/>
</dbReference>
<dbReference type="GO" id="GO:0035009">
    <property type="term" value="P:negative regulation of melanization defense response"/>
    <property type="evidence" value="ECO:0007669"/>
    <property type="project" value="EnsemblMetazoa"/>
</dbReference>
<keyword evidence="2" id="KW-0722">Serine protease inhibitor</keyword>
<keyword evidence="6" id="KW-1185">Reference proteome</keyword>
<sequence>MWRSLLALLLVSAVCCESDLFRDDLRTPETMAYIKELMQQRQQMQQKAQQHIQAIPPVAPLQSPGLVNGLGSQNDPALNRISGATVKQPLPAAYSTGYVDLATSDRIARSVLNFANILGQHLVNGKTQIYSPLSIVHSLALLLLGAKGRSYEELSSVFDISDTSRLHEQFGLMLQDLQQPTREAVSAGRPLTNWRASSAMRSNRRAQRPGAHEVHLANGLFTQTGYSLNPDYSRMISPIIIKHLESLEGGAPKGNIYIIYLKNMYKSKC</sequence>
<evidence type="ECO:0000256" key="3">
    <source>
        <dbReference type="SAM" id="SignalP"/>
    </source>
</evidence>
<dbReference type="SUPFAM" id="SSF56574">
    <property type="entry name" value="Serpins"/>
    <property type="match status" value="1"/>
</dbReference>
<dbReference type="AlphaFoldDB" id="B4Q683"/>
<dbReference type="PhylomeDB" id="B4Q683"/>
<name>B4Q683_DROSI</name>
<evidence type="ECO:0000313" key="6">
    <source>
        <dbReference type="Proteomes" id="UP000000304"/>
    </source>
</evidence>
<keyword evidence="3" id="KW-0732">Signal</keyword>
<feature type="chain" id="PRO_5002823297" evidence="3">
    <location>
        <begin position="17"/>
        <end position="269"/>
    </location>
</feature>
<dbReference type="InterPro" id="IPR042178">
    <property type="entry name" value="Serpin_sf_1"/>
</dbReference>
<protein>
    <submittedName>
        <fullName evidence="5">GD22449</fullName>
    </submittedName>
</protein>